<proteinExistence type="predicted"/>
<dbReference type="HOGENOM" id="CLU_095248_0_0_5"/>
<reference evidence="1 2" key="1">
    <citation type="journal article" date="2011" name="J. Bacteriol.">
        <title>Complete genome sequence of the industrial strain Ketogulonicigenium vulgare WSH-001.</title>
        <authorList>
            <person name="Liu L."/>
            <person name="Li Y."/>
            <person name="Zhang J."/>
            <person name="Zhou Z."/>
            <person name="Liu J."/>
            <person name="Li X."/>
            <person name="Zhou J."/>
            <person name="Du G."/>
            <person name="Wang L."/>
            <person name="Chen J."/>
        </authorList>
    </citation>
    <scope>NUCLEOTIDE SEQUENCE [LARGE SCALE GENOMIC DNA]</scope>
    <source>
        <strain evidence="1 2">WSH-001</strain>
    </source>
</reference>
<evidence type="ECO:0000313" key="2">
    <source>
        <dbReference type="Proteomes" id="UP000000692"/>
    </source>
</evidence>
<dbReference type="GO" id="GO:0016301">
    <property type="term" value="F:kinase activity"/>
    <property type="evidence" value="ECO:0007669"/>
    <property type="project" value="UniProtKB-KW"/>
</dbReference>
<dbReference type="OrthoDB" id="7687351at2"/>
<dbReference type="AlphaFoldDB" id="F9Y5X6"/>
<keyword evidence="2" id="KW-1185">Reference proteome</keyword>
<protein>
    <submittedName>
        <fullName evidence="1">Gamma-glutamyl kinase</fullName>
    </submittedName>
</protein>
<keyword evidence="1" id="KW-0418">Kinase</keyword>
<dbReference type="SUPFAM" id="SSF52540">
    <property type="entry name" value="P-loop containing nucleoside triphosphate hydrolases"/>
    <property type="match status" value="1"/>
</dbReference>
<dbReference type="eggNOG" id="ENOG5031EKP">
    <property type="taxonomic scope" value="Bacteria"/>
</dbReference>
<sequence length="197" mass="22944">MLVFWQERLVLFAVPKTGTTAIEGFLAPRAAMILRNPPTIKHMQLTRYNRTINPLIENSGGEGFETLAVIREPVSWLSSWYRYRHREDLIGHANSTRGITFDHFVTEYLNDKPLPYAKVGKQASYVFDGDGKRETTLLSRYENQDGLIEFLEQRLNMRITLPRLNISPEIETSLSPEIEARFRRERPLEFEAWEMAL</sequence>
<gene>
    <name evidence="1" type="ordered locus">KVU_0963</name>
</gene>
<organism evidence="1 2">
    <name type="scientific">Ketogulonicigenium vulgare (strain WSH-001)</name>
    <dbReference type="NCBI Taxonomy" id="759362"/>
    <lineage>
        <taxon>Bacteria</taxon>
        <taxon>Pseudomonadati</taxon>
        <taxon>Pseudomonadota</taxon>
        <taxon>Alphaproteobacteria</taxon>
        <taxon>Rhodobacterales</taxon>
        <taxon>Roseobacteraceae</taxon>
        <taxon>Ketogulonicigenium</taxon>
    </lineage>
</organism>
<name>F9Y5X6_KETVW</name>
<dbReference type="RefSeq" id="WP_013384261.1">
    <property type="nucleotide sequence ID" value="NC_017384.1"/>
</dbReference>
<keyword evidence="1" id="KW-0808">Transferase</keyword>
<accession>F9Y5X6</accession>
<dbReference type="PATRIC" id="fig|759362.5.peg.993"/>
<dbReference type="Proteomes" id="UP000000692">
    <property type="component" value="Chromosome"/>
</dbReference>
<evidence type="ECO:0000313" key="1">
    <source>
        <dbReference type="EMBL" id="AEM40801.1"/>
    </source>
</evidence>
<dbReference type="EMBL" id="CP002018">
    <property type="protein sequence ID" value="AEM40801.1"/>
    <property type="molecule type" value="Genomic_DNA"/>
</dbReference>
<dbReference type="InterPro" id="IPR027417">
    <property type="entry name" value="P-loop_NTPase"/>
</dbReference>
<dbReference type="KEGG" id="kvl:KVU_0963"/>